<reference evidence="2" key="1">
    <citation type="journal article" date="2023" name="Nat. Plants">
        <title>Single-cell RNA sequencing provides a high-resolution roadmap for understanding the multicellular compartmentation of specialized metabolism.</title>
        <authorList>
            <person name="Sun S."/>
            <person name="Shen X."/>
            <person name="Li Y."/>
            <person name="Li Y."/>
            <person name="Wang S."/>
            <person name="Li R."/>
            <person name="Zhang H."/>
            <person name="Shen G."/>
            <person name="Guo B."/>
            <person name="Wei J."/>
            <person name="Xu J."/>
            <person name="St-Pierre B."/>
            <person name="Chen S."/>
            <person name="Sun C."/>
        </authorList>
    </citation>
    <scope>NUCLEOTIDE SEQUENCE [LARGE SCALE GENOMIC DNA]</scope>
</reference>
<accession>A0ACC0C7V6</accession>
<organism evidence="1 2">
    <name type="scientific">Catharanthus roseus</name>
    <name type="common">Madagascar periwinkle</name>
    <name type="synonym">Vinca rosea</name>
    <dbReference type="NCBI Taxonomy" id="4058"/>
    <lineage>
        <taxon>Eukaryota</taxon>
        <taxon>Viridiplantae</taxon>
        <taxon>Streptophyta</taxon>
        <taxon>Embryophyta</taxon>
        <taxon>Tracheophyta</taxon>
        <taxon>Spermatophyta</taxon>
        <taxon>Magnoliopsida</taxon>
        <taxon>eudicotyledons</taxon>
        <taxon>Gunneridae</taxon>
        <taxon>Pentapetalae</taxon>
        <taxon>asterids</taxon>
        <taxon>lamiids</taxon>
        <taxon>Gentianales</taxon>
        <taxon>Apocynaceae</taxon>
        <taxon>Rauvolfioideae</taxon>
        <taxon>Vinceae</taxon>
        <taxon>Catharanthinae</taxon>
        <taxon>Catharanthus</taxon>
    </lineage>
</organism>
<name>A0ACC0C7V6_CATRO</name>
<evidence type="ECO:0000313" key="1">
    <source>
        <dbReference type="EMBL" id="KAI5681016.1"/>
    </source>
</evidence>
<protein>
    <submittedName>
        <fullName evidence="1">Uncharacterized protein</fullName>
    </submittedName>
</protein>
<evidence type="ECO:0000313" key="2">
    <source>
        <dbReference type="Proteomes" id="UP001060085"/>
    </source>
</evidence>
<comment type="caution">
    <text evidence="1">The sequence shown here is derived from an EMBL/GenBank/DDBJ whole genome shotgun (WGS) entry which is preliminary data.</text>
</comment>
<proteinExistence type="predicted"/>
<dbReference type="EMBL" id="CM044701">
    <property type="protein sequence ID" value="KAI5681016.1"/>
    <property type="molecule type" value="Genomic_DNA"/>
</dbReference>
<sequence>MQMHTGGYWTRNSVNMMALGHEYTAHCMILLRGITWPSLALFALIERDEGVIGDDTGNVTEDLGCEQHRVTLEEYLYPCYRLGVLSNKAEGIVYVHGSWFSRKAILKSAMHK</sequence>
<keyword evidence="2" id="KW-1185">Reference proteome</keyword>
<gene>
    <name evidence="1" type="ORF">M9H77_02243</name>
</gene>
<dbReference type="Proteomes" id="UP001060085">
    <property type="component" value="Linkage Group LG01"/>
</dbReference>